<feature type="signal peptide" evidence="1">
    <location>
        <begin position="1"/>
        <end position="24"/>
    </location>
</feature>
<evidence type="ECO:0000313" key="2">
    <source>
        <dbReference type="EMBL" id="KAF5952370.1"/>
    </source>
</evidence>
<organism evidence="2 3">
    <name type="scientific">Camellia sinensis</name>
    <name type="common">Tea plant</name>
    <name type="synonym">Thea sinensis</name>
    <dbReference type="NCBI Taxonomy" id="4442"/>
    <lineage>
        <taxon>Eukaryota</taxon>
        <taxon>Viridiplantae</taxon>
        <taxon>Streptophyta</taxon>
        <taxon>Embryophyta</taxon>
        <taxon>Tracheophyta</taxon>
        <taxon>Spermatophyta</taxon>
        <taxon>Magnoliopsida</taxon>
        <taxon>eudicotyledons</taxon>
        <taxon>Gunneridae</taxon>
        <taxon>Pentapetalae</taxon>
        <taxon>asterids</taxon>
        <taxon>Ericales</taxon>
        <taxon>Theaceae</taxon>
        <taxon>Camellia</taxon>
    </lineage>
</organism>
<protein>
    <submittedName>
        <fullName evidence="2">Uncharacterized protein</fullName>
    </submittedName>
</protein>
<name>A0A7J7HHJ9_CAMSI</name>
<evidence type="ECO:0000256" key="1">
    <source>
        <dbReference type="SAM" id="SignalP"/>
    </source>
</evidence>
<accession>A0A7J7HHJ9</accession>
<feature type="chain" id="PRO_5029876195" evidence="1">
    <location>
        <begin position="25"/>
        <end position="295"/>
    </location>
</feature>
<dbReference type="Proteomes" id="UP000593564">
    <property type="component" value="Unassembled WGS sequence"/>
</dbReference>
<keyword evidence="3" id="KW-1185">Reference proteome</keyword>
<dbReference type="AlphaFoldDB" id="A0A7J7HHJ9"/>
<reference evidence="2 3" key="2">
    <citation type="submission" date="2020-07" db="EMBL/GenBank/DDBJ databases">
        <title>Genome assembly of wild tea tree DASZ reveals pedigree and selection history of tea varieties.</title>
        <authorList>
            <person name="Zhang W."/>
        </authorList>
    </citation>
    <scope>NUCLEOTIDE SEQUENCE [LARGE SCALE GENOMIC DNA]</scope>
    <source>
        <strain evidence="3">cv. G240</strain>
        <tissue evidence="2">Leaf</tissue>
    </source>
</reference>
<gene>
    <name evidence="2" type="ORF">HYC85_010314</name>
</gene>
<keyword evidence="1" id="KW-0732">Signal</keyword>
<dbReference type="EMBL" id="JACBKZ010000004">
    <property type="protein sequence ID" value="KAF5952370.1"/>
    <property type="molecule type" value="Genomic_DNA"/>
</dbReference>
<comment type="caution">
    <text evidence="2">The sequence shown here is derived from an EMBL/GenBank/DDBJ whole genome shotgun (WGS) entry which is preliminary data.</text>
</comment>
<proteinExistence type="predicted"/>
<reference evidence="3" key="1">
    <citation type="journal article" date="2020" name="Nat. Commun.">
        <title>Genome assembly of wild tea tree DASZ reveals pedigree and selection history of tea varieties.</title>
        <authorList>
            <person name="Zhang W."/>
            <person name="Zhang Y."/>
            <person name="Qiu H."/>
            <person name="Guo Y."/>
            <person name="Wan H."/>
            <person name="Zhang X."/>
            <person name="Scossa F."/>
            <person name="Alseekh S."/>
            <person name="Zhang Q."/>
            <person name="Wang P."/>
            <person name="Xu L."/>
            <person name="Schmidt M.H."/>
            <person name="Jia X."/>
            <person name="Li D."/>
            <person name="Zhu A."/>
            <person name="Guo F."/>
            <person name="Chen W."/>
            <person name="Ni D."/>
            <person name="Usadel B."/>
            <person name="Fernie A.R."/>
            <person name="Wen W."/>
        </authorList>
    </citation>
    <scope>NUCLEOTIDE SEQUENCE [LARGE SCALE GENOMIC DNA]</scope>
    <source>
        <strain evidence="3">cv. G240</strain>
    </source>
</reference>
<sequence>MPGKHREGFYQRFFLLLLLYFSQDLRNTKKSLFFFFCSASDAIEKGTTLPIRPPSLGDWGLKFKLLDGSFHLAQWACEISCQLVEDLPHSGVLLLKSSNHGEIEDLSPFPTYRSAVRAQKVAWGTIFKAIAELSFVKTIGSGCRMHWGNTLQIFFGDFPPSPRLLQFFFGDYPPSPRLVFFSDKLHESINGSISSMSQPQLVDLAKHNIQQVLDMLQADRTRNQRKIQGEDENGFNEKLTSAISYCKDSKCRVSEHQFQLHDAVEISKYENLEAPSYSWNGIGDTSFETEDPVSE</sequence>
<evidence type="ECO:0000313" key="3">
    <source>
        <dbReference type="Proteomes" id="UP000593564"/>
    </source>
</evidence>